<keyword evidence="3" id="KW-1133">Transmembrane helix</keyword>
<dbReference type="OrthoDB" id="6395835at2759"/>
<gene>
    <name evidence="4" type="ORF">DAPPUDRAFT_108411</name>
</gene>
<keyword evidence="5" id="KW-1185">Reference proteome</keyword>
<dbReference type="PhylomeDB" id="E9H043"/>
<feature type="transmembrane region" description="Helical" evidence="3">
    <location>
        <begin position="738"/>
        <end position="764"/>
    </location>
</feature>
<feature type="compositionally biased region" description="Basic and acidic residues" evidence="2">
    <location>
        <begin position="1"/>
        <end position="22"/>
    </location>
</feature>
<accession>E9H043</accession>
<dbReference type="KEGG" id="dpx:DAPPUDRAFT_108411"/>
<evidence type="ECO:0000313" key="4">
    <source>
        <dbReference type="EMBL" id="EFX74925.1"/>
    </source>
</evidence>
<organism evidence="4 5">
    <name type="scientific">Daphnia pulex</name>
    <name type="common">Water flea</name>
    <dbReference type="NCBI Taxonomy" id="6669"/>
    <lineage>
        <taxon>Eukaryota</taxon>
        <taxon>Metazoa</taxon>
        <taxon>Ecdysozoa</taxon>
        <taxon>Arthropoda</taxon>
        <taxon>Crustacea</taxon>
        <taxon>Branchiopoda</taxon>
        <taxon>Diplostraca</taxon>
        <taxon>Cladocera</taxon>
        <taxon>Anomopoda</taxon>
        <taxon>Daphniidae</taxon>
        <taxon>Daphnia</taxon>
    </lineage>
</organism>
<feature type="region of interest" description="Disordered" evidence="2">
    <location>
        <begin position="1"/>
        <end position="158"/>
    </location>
</feature>
<feature type="coiled-coil region" evidence="1">
    <location>
        <begin position="522"/>
        <end position="549"/>
    </location>
</feature>
<dbReference type="EMBL" id="GL732579">
    <property type="protein sequence ID" value="EFX74925.1"/>
    <property type="molecule type" value="Genomic_DNA"/>
</dbReference>
<evidence type="ECO:0000256" key="1">
    <source>
        <dbReference type="SAM" id="Coils"/>
    </source>
</evidence>
<evidence type="ECO:0000256" key="3">
    <source>
        <dbReference type="SAM" id="Phobius"/>
    </source>
</evidence>
<sequence>MLWKDEACPEIEKPAEIKDPRFKSISTQVTEGAEYEKDEINSEESNISNNSNEDEDDEISSEESSISSESNEDGWETFSNESDSIETENEENVNDVGLTDEENSSIEKNNAEKETTKVNANEKEKGLHTGRKSTSKEKKGSNIQKAKNRNSRSYRERVFPLPPSPVLADIIFHAPSTPTQPLQANLHPVATAEKKKELKKKETRKVADPKYLNERPKRIRRSPFVMKQKCLYTLGLNALEVTVCDCEQASQKGILKFSDEDCQPEKNENRTNKVNYSVYTEKREELKFPGYICARWKQIKHITTSFFGQKVVVPDKIALETSPLECLTMYESRRCNEQPMTINDNKFFYDQEPVEDGWWLETVTVETINCAVEKIQLYEETEGESFSTPLGIAPATAGSISHNHLTLIWDKTFTVKSEPKARLVESGVAIIITTGTPNKFRMHDEEKELEFHIQITTKRCLPPLTTCDVKADAFDVIGQPKPYIFTTPIIPKNSSLEEGSRKRPVLKEDASIDVVANFQYLRDQLLDNENDLTREIENLQCEKRKATHERVVSTAQFNGWLAASMVNLPKCTKLSAFGKTVLAITCKVRNVSFAAEVTNCGPQPKFEKYTINRDGWELVPFSPCYWSVGFINFNDKPYAYSNGTWRPIVAQIVVPTQTLAHSFRYNEVKYFDYVHQSNPAYNDALLDSMNVLADIVSTINDHSAGNFTPSHVPRTTNILVNAEELSVYPDWIEKIKKYFILAVVIIIAIILIRIFIACGCCNLLKSFCCFLCKPKATTAINPRARRPLN</sequence>
<proteinExistence type="predicted"/>
<keyword evidence="1" id="KW-0175">Coiled coil</keyword>
<feature type="compositionally biased region" description="Acidic residues" evidence="2">
    <location>
        <begin position="83"/>
        <end position="104"/>
    </location>
</feature>
<keyword evidence="3" id="KW-0472">Membrane</keyword>
<protein>
    <submittedName>
        <fullName evidence="4">Uncharacterized protein</fullName>
    </submittedName>
</protein>
<dbReference type="AlphaFoldDB" id="E9H043"/>
<keyword evidence="3" id="KW-0812">Transmembrane</keyword>
<reference evidence="4 5" key="1">
    <citation type="journal article" date="2011" name="Science">
        <title>The ecoresponsive genome of Daphnia pulex.</title>
        <authorList>
            <person name="Colbourne J.K."/>
            <person name="Pfrender M.E."/>
            <person name="Gilbert D."/>
            <person name="Thomas W.K."/>
            <person name="Tucker A."/>
            <person name="Oakley T.H."/>
            <person name="Tokishita S."/>
            <person name="Aerts A."/>
            <person name="Arnold G.J."/>
            <person name="Basu M.K."/>
            <person name="Bauer D.J."/>
            <person name="Caceres C.E."/>
            <person name="Carmel L."/>
            <person name="Casola C."/>
            <person name="Choi J.H."/>
            <person name="Detter J.C."/>
            <person name="Dong Q."/>
            <person name="Dusheyko S."/>
            <person name="Eads B.D."/>
            <person name="Frohlich T."/>
            <person name="Geiler-Samerotte K.A."/>
            <person name="Gerlach D."/>
            <person name="Hatcher P."/>
            <person name="Jogdeo S."/>
            <person name="Krijgsveld J."/>
            <person name="Kriventseva E.V."/>
            <person name="Kultz D."/>
            <person name="Laforsch C."/>
            <person name="Lindquist E."/>
            <person name="Lopez J."/>
            <person name="Manak J.R."/>
            <person name="Muller J."/>
            <person name="Pangilinan J."/>
            <person name="Patwardhan R.P."/>
            <person name="Pitluck S."/>
            <person name="Pritham E.J."/>
            <person name="Rechtsteiner A."/>
            <person name="Rho M."/>
            <person name="Rogozin I.B."/>
            <person name="Sakarya O."/>
            <person name="Salamov A."/>
            <person name="Schaack S."/>
            <person name="Shapiro H."/>
            <person name="Shiga Y."/>
            <person name="Skalitzky C."/>
            <person name="Smith Z."/>
            <person name="Souvorov A."/>
            <person name="Sung W."/>
            <person name="Tang Z."/>
            <person name="Tsuchiya D."/>
            <person name="Tu H."/>
            <person name="Vos H."/>
            <person name="Wang M."/>
            <person name="Wolf Y.I."/>
            <person name="Yamagata H."/>
            <person name="Yamada T."/>
            <person name="Ye Y."/>
            <person name="Shaw J.R."/>
            <person name="Andrews J."/>
            <person name="Crease T.J."/>
            <person name="Tang H."/>
            <person name="Lucas S.M."/>
            <person name="Robertson H.M."/>
            <person name="Bork P."/>
            <person name="Koonin E.V."/>
            <person name="Zdobnov E.M."/>
            <person name="Grigoriev I.V."/>
            <person name="Lynch M."/>
            <person name="Boore J.L."/>
        </authorList>
    </citation>
    <scope>NUCLEOTIDE SEQUENCE [LARGE SCALE GENOMIC DNA]</scope>
</reference>
<dbReference type="HOGENOM" id="CLU_019667_3_1_1"/>
<feature type="compositionally biased region" description="Basic and acidic residues" evidence="2">
    <location>
        <begin position="109"/>
        <end position="127"/>
    </location>
</feature>
<evidence type="ECO:0000313" key="5">
    <source>
        <dbReference type="Proteomes" id="UP000000305"/>
    </source>
</evidence>
<dbReference type="Proteomes" id="UP000000305">
    <property type="component" value="Unassembled WGS sequence"/>
</dbReference>
<evidence type="ECO:0000256" key="2">
    <source>
        <dbReference type="SAM" id="MobiDB-lite"/>
    </source>
</evidence>
<feature type="compositionally biased region" description="Acidic residues" evidence="2">
    <location>
        <begin position="52"/>
        <end position="61"/>
    </location>
</feature>
<dbReference type="InParanoid" id="E9H043"/>
<name>E9H043_DAPPU</name>